<dbReference type="Gene3D" id="3.40.50.300">
    <property type="entry name" value="P-loop containing nucleotide triphosphate hydrolases"/>
    <property type="match status" value="1"/>
</dbReference>
<dbReference type="EMBL" id="JACSQA010000007">
    <property type="protein sequence ID" value="MBD8026475.1"/>
    <property type="molecule type" value="Genomic_DNA"/>
</dbReference>
<sequence>MIVEKEVISIEETQRLAHQLAELLEPQDTITLEGDLGAGKTTFTQALAKGLGISRTVNSPTFTIMKQYEGRLPFNHLDVYRLADSNEDLGWDEIFFGDAVTVVEWAHLIEEYLPDERLAIEIYRIDDSKRKFVLKPIGKRYERLCEELFK</sequence>
<evidence type="ECO:0000256" key="1">
    <source>
        <dbReference type="ARBA" id="ARBA00004496"/>
    </source>
</evidence>
<dbReference type="NCBIfam" id="TIGR00150">
    <property type="entry name" value="T6A_YjeE"/>
    <property type="match status" value="1"/>
</dbReference>
<evidence type="ECO:0000256" key="7">
    <source>
        <dbReference type="ARBA" id="ARBA00022741"/>
    </source>
</evidence>
<evidence type="ECO:0000256" key="4">
    <source>
        <dbReference type="ARBA" id="ARBA00022490"/>
    </source>
</evidence>
<keyword evidence="8" id="KW-0067">ATP-binding</keyword>
<proteinExistence type="inferred from homology"/>
<comment type="caution">
    <text evidence="11">The sequence shown here is derived from an EMBL/GenBank/DDBJ whole genome shotgun (WGS) entry which is preliminary data.</text>
</comment>
<keyword evidence="4" id="KW-0963">Cytoplasm</keyword>
<evidence type="ECO:0000313" key="11">
    <source>
        <dbReference type="EMBL" id="MBD8026475.1"/>
    </source>
</evidence>
<evidence type="ECO:0000256" key="3">
    <source>
        <dbReference type="ARBA" id="ARBA00019010"/>
    </source>
</evidence>
<dbReference type="InterPro" id="IPR027417">
    <property type="entry name" value="P-loop_NTPase"/>
</dbReference>
<comment type="subcellular location">
    <subcellularLocation>
        <location evidence="1">Cytoplasm</location>
    </subcellularLocation>
</comment>
<dbReference type="RefSeq" id="WP_191706972.1">
    <property type="nucleotide sequence ID" value="NZ_JACSQA010000007.1"/>
</dbReference>
<evidence type="ECO:0000256" key="2">
    <source>
        <dbReference type="ARBA" id="ARBA00007599"/>
    </source>
</evidence>
<dbReference type="Proteomes" id="UP000640930">
    <property type="component" value="Unassembled WGS sequence"/>
</dbReference>
<keyword evidence="12" id="KW-1185">Reference proteome</keyword>
<evidence type="ECO:0000256" key="8">
    <source>
        <dbReference type="ARBA" id="ARBA00022840"/>
    </source>
</evidence>
<gene>
    <name evidence="11" type="primary">tsaE</name>
    <name evidence="11" type="ORF">H9636_07355</name>
</gene>
<dbReference type="PANTHER" id="PTHR33540">
    <property type="entry name" value="TRNA THREONYLCARBAMOYLADENOSINE BIOSYNTHESIS PROTEIN TSAE"/>
    <property type="match status" value="1"/>
</dbReference>
<evidence type="ECO:0000256" key="5">
    <source>
        <dbReference type="ARBA" id="ARBA00022694"/>
    </source>
</evidence>
<reference evidence="11 12" key="1">
    <citation type="submission" date="2020-08" db="EMBL/GenBank/DDBJ databases">
        <title>A Genomic Blueprint of the Chicken Gut Microbiome.</title>
        <authorList>
            <person name="Gilroy R."/>
            <person name="Ravi A."/>
            <person name="Getino M."/>
            <person name="Pursley I."/>
            <person name="Horton D.L."/>
            <person name="Alikhan N.-F."/>
            <person name="Baker D."/>
            <person name="Gharbi K."/>
            <person name="Hall N."/>
            <person name="Watson M."/>
            <person name="Adriaenssens E.M."/>
            <person name="Foster-Nyarko E."/>
            <person name="Jarju S."/>
            <person name="Secka A."/>
            <person name="Antonio M."/>
            <person name="Oren A."/>
            <person name="Chaudhuri R."/>
            <person name="La Ragione R.M."/>
            <person name="Hildebrand F."/>
            <person name="Pallen M.J."/>
        </authorList>
    </citation>
    <scope>NUCLEOTIDE SEQUENCE [LARGE SCALE GENOMIC DNA]</scope>
    <source>
        <strain evidence="11 12">Re31</strain>
    </source>
</reference>
<keyword evidence="9" id="KW-0460">Magnesium</keyword>
<keyword evidence="6" id="KW-0479">Metal-binding</keyword>
<organism evidence="11 12">
    <name type="scientific">Ureibacillus galli</name>
    <dbReference type="NCBI Taxonomy" id="2762222"/>
    <lineage>
        <taxon>Bacteria</taxon>
        <taxon>Bacillati</taxon>
        <taxon>Bacillota</taxon>
        <taxon>Bacilli</taxon>
        <taxon>Bacillales</taxon>
        <taxon>Caryophanaceae</taxon>
        <taxon>Ureibacillus</taxon>
    </lineage>
</organism>
<evidence type="ECO:0000313" key="12">
    <source>
        <dbReference type="Proteomes" id="UP000640930"/>
    </source>
</evidence>
<dbReference type="InterPro" id="IPR003442">
    <property type="entry name" value="T6A_TsaE"/>
</dbReference>
<keyword evidence="7" id="KW-0547">Nucleotide-binding</keyword>
<dbReference type="PANTHER" id="PTHR33540:SF2">
    <property type="entry name" value="TRNA THREONYLCARBAMOYLADENOSINE BIOSYNTHESIS PROTEIN TSAE"/>
    <property type="match status" value="1"/>
</dbReference>
<evidence type="ECO:0000256" key="9">
    <source>
        <dbReference type="ARBA" id="ARBA00022842"/>
    </source>
</evidence>
<dbReference type="SUPFAM" id="SSF52540">
    <property type="entry name" value="P-loop containing nucleoside triphosphate hydrolases"/>
    <property type="match status" value="1"/>
</dbReference>
<evidence type="ECO:0000256" key="6">
    <source>
        <dbReference type="ARBA" id="ARBA00022723"/>
    </source>
</evidence>
<evidence type="ECO:0000256" key="10">
    <source>
        <dbReference type="ARBA" id="ARBA00032441"/>
    </source>
</evidence>
<comment type="similarity">
    <text evidence="2">Belongs to the TsaE family.</text>
</comment>
<keyword evidence="5" id="KW-0819">tRNA processing</keyword>
<protein>
    <recommendedName>
        <fullName evidence="3">tRNA threonylcarbamoyladenosine biosynthesis protein TsaE</fullName>
    </recommendedName>
    <alternativeName>
        <fullName evidence="10">t(6)A37 threonylcarbamoyladenosine biosynthesis protein TsaE</fullName>
    </alternativeName>
</protein>
<name>A0ABR8XAW9_9BACL</name>
<dbReference type="Pfam" id="PF02367">
    <property type="entry name" value="TsaE"/>
    <property type="match status" value="1"/>
</dbReference>
<accession>A0ABR8XAW9</accession>